<keyword evidence="1" id="KW-1133">Transmembrane helix</keyword>
<evidence type="ECO:0008006" key="4">
    <source>
        <dbReference type="Google" id="ProtNLM"/>
    </source>
</evidence>
<gene>
    <name evidence="2" type="ORF">GCM10007291_20900</name>
</gene>
<organism evidence="2 3">
    <name type="scientific">Gemmobacter nanjingensis</name>
    <dbReference type="NCBI Taxonomy" id="488454"/>
    <lineage>
        <taxon>Bacteria</taxon>
        <taxon>Pseudomonadati</taxon>
        <taxon>Pseudomonadota</taxon>
        <taxon>Alphaproteobacteria</taxon>
        <taxon>Rhodobacterales</taxon>
        <taxon>Paracoccaceae</taxon>
        <taxon>Gemmobacter</taxon>
    </lineage>
</organism>
<evidence type="ECO:0000256" key="1">
    <source>
        <dbReference type="SAM" id="Phobius"/>
    </source>
</evidence>
<feature type="transmembrane region" description="Helical" evidence="1">
    <location>
        <begin position="163"/>
        <end position="184"/>
    </location>
</feature>
<evidence type="ECO:0000313" key="2">
    <source>
        <dbReference type="EMBL" id="GHC21596.1"/>
    </source>
</evidence>
<sequence length="204" mass="22335">MSTDPGASGFEPVPHGVPLPDDPEHTEFVHPEAQSLIALVFVILAGILLLLVPVATRAAPMHKGWWVEPATWPIFALSITVAAGGFEALRWVRAGRAAGFGADFRQKSLWAFGALGPALKYSAAFIVYLFAVGWGGFALPSFIFMQVVIWMAGLRSTAWKLKAALFVVLVVLVFRVLMGVWFPMAPLYPAFFPDWFVRSVAIYL</sequence>
<feature type="transmembrane region" description="Helical" evidence="1">
    <location>
        <begin position="70"/>
        <end position="89"/>
    </location>
</feature>
<evidence type="ECO:0000313" key="3">
    <source>
        <dbReference type="Proteomes" id="UP000658305"/>
    </source>
</evidence>
<keyword evidence="1" id="KW-0812">Transmembrane</keyword>
<dbReference type="EMBL" id="BMYI01000005">
    <property type="protein sequence ID" value="GHC21596.1"/>
    <property type="molecule type" value="Genomic_DNA"/>
</dbReference>
<protein>
    <recommendedName>
        <fullName evidence="4">Tripartite tricarboxylate transporter TctB family protein</fullName>
    </recommendedName>
</protein>
<comment type="caution">
    <text evidence="2">The sequence shown here is derived from an EMBL/GenBank/DDBJ whole genome shotgun (WGS) entry which is preliminary data.</text>
</comment>
<accession>A0ABQ3FF17</accession>
<proteinExistence type="predicted"/>
<name>A0ABQ3FF17_9RHOB</name>
<keyword evidence="3" id="KW-1185">Reference proteome</keyword>
<keyword evidence="1" id="KW-0472">Membrane</keyword>
<dbReference type="Proteomes" id="UP000658305">
    <property type="component" value="Unassembled WGS sequence"/>
</dbReference>
<reference evidence="3" key="1">
    <citation type="journal article" date="2019" name="Int. J. Syst. Evol. Microbiol.">
        <title>The Global Catalogue of Microorganisms (GCM) 10K type strain sequencing project: providing services to taxonomists for standard genome sequencing and annotation.</title>
        <authorList>
            <consortium name="The Broad Institute Genomics Platform"/>
            <consortium name="The Broad Institute Genome Sequencing Center for Infectious Disease"/>
            <person name="Wu L."/>
            <person name="Ma J."/>
        </authorList>
    </citation>
    <scope>NUCLEOTIDE SEQUENCE [LARGE SCALE GENOMIC DNA]</scope>
    <source>
        <strain evidence="3">KCTC 23298</strain>
    </source>
</reference>
<feature type="transmembrane region" description="Helical" evidence="1">
    <location>
        <begin position="36"/>
        <end position="58"/>
    </location>
</feature>
<dbReference type="RefSeq" id="WP_054302447.1">
    <property type="nucleotide sequence ID" value="NZ_BMYI01000005.1"/>
</dbReference>